<dbReference type="VEuPathDB" id="VectorBase:LDEU011680"/>
<evidence type="ECO:0000313" key="4">
    <source>
        <dbReference type="Proteomes" id="UP000288716"/>
    </source>
</evidence>
<dbReference type="AlphaFoldDB" id="A0A443RYK7"/>
<protein>
    <submittedName>
        <fullName evidence="3">Glycolipid transfer protein-like protein</fullName>
    </submittedName>
</protein>
<dbReference type="PANTHER" id="PTHR10219:SF25">
    <property type="entry name" value="PLECKSTRIN HOMOLOGY DOMAIN-CONTAINING FAMILY A MEMBER 8"/>
    <property type="match status" value="1"/>
</dbReference>
<feature type="domain" description="Glycolipid transfer protein" evidence="2">
    <location>
        <begin position="21"/>
        <end position="157"/>
    </location>
</feature>
<dbReference type="OrthoDB" id="205255at2759"/>
<sequence>METENCLVLLTFPNVMDNRQIKSEQFLNAAVTVLNFVRQLGVIFKPIEADLNGNISTLKNILNTDSAKFEIIASFQETDTGRNALLWLKRALKFINLLLVELLRDFQSGECVDDLTSIMKIAYENSLRKYHSWFTQQVVNVCLNAAPNRSELLQCLAKFIWKFNT</sequence>
<dbReference type="EMBL" id="NCKV01018078">
    <property type="protein sequence ID" value="RWS20360.1"/>
    <property type="molecule type" value="Genomic_DNA"/>
</dbReference>
<evidence type="ECO:0000256" key="1">
    <source>
        <dbReference type="ARBA" id="ARBA00022448"/>
    </source>
</evidence>
<evidence type="ECO:0000259" key="2">
    <source>
        <dbReference type="Pfam" id="PF08718"/>
    </source>
</evidence>
<reference evidence="3 4" key="1">
    <citation type="journal article" date="2018" name="Gigascience">
        <title>Genomes of trombidid mites reveal novel predicted allergens and laterally-transferred genes associated with secondary metabolism.</title>
        <authorList>
            <person name="Dong X."/>
            <person name="Chaisiri K."/>
            <person name="Xia D."/>
            <person name="Armstrong S.D."/>
            <person name="Fang Y."/>
            <person name="Donnelly M.J."/>
            <person name="Kadowaki T."/>
            <person name="McGarry J.W."/>
            <person name="Darby A.C."/>
            <person name="Makepeace B.L."/>
        </authorList>
    </citation>
    <scope>NUCLEOTIDE SEQUENCE [LARGE SCALE GENOMIC DNA]</scope>
    <source>
        <strain evidence="3">UoL-UT</strain>
    </source>
</reference>
<dbReference type="InterPro" id="IPR036497">
    <property type="entry name" value="GLTP_sf"/>
</dbReference>
<dbReference type="GO" id="GO:1902387">
    <property type="term" value="F:ceramide 1-phosphate binding"/>
    <property type="evidence" value="ECO:0007669"/>
    <property type="project" value="TreeGrafter"/>
</dbReference>
<dbReference type="GO" id="GO:0016020">
    <property type="term" value="C:membrane"/>
    <property type="evidence" value="ECO:0007669"/>
    <property type="project" value="TreeGrafter"/>
</dbReference>
<dbReference type="GO" id="GO:1902388">
    <property type="term" value="F:ceramide 1-phosphate transfer activity"/>
    <property type="evidence" value="ECO:0007669"/>
    <property type="project" value="TreeGrafter"/>
</dbReference>
<keyword evidence="4" id="KW-1185">Reference proteome</keyword>
<dbReference type="STRING" id="299467.A0A443RYK7"/>
<organism evidence="3 4">
    <name type="scientific">Leptotrombidium deliense</name>
    <dbReference type="NCBI Taxonomy" id="299467"/>
    <lineage>
        <taxon>Eukaryota</taxon>
        <taxon>Metazoa</taxon>
        <taxon>Ecdysozoa</taxon>
        <taxon>Arthropoda</taxon>
        <taxon>Chelicerata</taxon>
        <taxon>Arachnida</taxon>
        <taxon>Acari</taxon>
        <taxon>Acariformes</taxon>
        <taxon>Trombidiformes</taxon>
        <taxon>Prostigmata</taxon>
        <taxon>Anystina</taxon>
        <taxon>Parasitengona</taxon>
        <taxon>Trombiculoidea</taxon>
        <taxon>Trombiculidae</taxon>
        <taxon>Leptotrombidium</taxon>
    </lineage>
</organism>
<dbReference type="Pfam" id="PF08718">
    <property type="entry name" value="GLTP"/>
    <property type="match status" value="1"/>
</dbReference>
<dbReference type="Gene3D" id="1.10.3520.10">
    <property type="entry name" value="Glycolipid transfer protein"/>
    <property type="match status" value="1"/>
</dbReference>
<dbReference type="InterPro" id="IPR014830">
    <property type="entry name" value="Glycolipid_transfer_prot_dom"/>
</dbReference>
<dbReference type="Proteomes" id="UP000288716">
    <property type="component" value="Unassembled WGS sequence"/>
</dbReference>
<dbReference type="PANTHER" id="PTHR10219">
    <property type="entry name" value="GLYCOLIPID TRANSFER PROTEIN-RELATED"/>
    <property type="match status" value="1"/>
</dbReference>
<dbReference type="GO" id="GO:0005829">
    <property type="term" value="C:cytosol"/>
    <property type="evidence" value="ECO:0007669"/>
    <property type="project" value="TreeGrafter"/>
</dbReference>
<comment type="caution">
    <text evidence="3">The sequence shown here is derived from an EMBL/GenBank/DDBJ whole genome shotgun (WGS) entry which is preliminary data.</text>
</comment>
<name>A0A443RYK7_9ACAR</name>
<accession>A0A443RYK7</accession>
<proteinExistence type="predicted"/>
<dbReference type="SUPFAM" id="SSF110004">
    <property type="entry name" value="Glycolipid transfer protein, GLTP"/>
    <property type="match status" value="1"/>
</dbReference>
<gene>
    <name evidence="3" type="ORF">B4U80_14285</name>
</gene>
<keyword evidence="1" id="KW-0813">Transport</keyword>
<evidence type="ECO:0000313" key="3">
    <source>
        <dbReference type="EMBL" id="RWS20360.1"/>
    </source>
</evidence>